<evidence type="ECO:0000256" key="1">
    <source>
        <dbReference type="SAM" id="MobiDB-lite"/>
    </source>
</evidence>
<feature type="compositionally biased region" description="Basic and acidic residues" evidence="1">
    <location>
        <begin position="65"/>
        <end position="74"/>
    </location>
</feature>
<evidence type="ECO:0000313" key="2">
    <source>
        <dbReference type="EMBL" id="KAL1901497.1"/>
    </source>
</evidence>
<feature type="region of interest" description="Disordered" evidence="1">
    <location>
        <begin position="40"/>
        <end position="74"/>
    </location>
</feature>
<dbReference type="Proteomes" id="UP001583186">
    <property type="component" value="Unassembled WGS sequence"/>
</dbReference>
<keyword evidence="3" id="KW-1185">Reference proteome</keyword>
<comment type="caution">
    <text evidence="2">The sequence shown here is derived from an EMBL/GenBank/DDBJ whole genome shotgun (WGS) entry which is preliminary data.</text>
</comment>
<evidence type="ECO:0000313" key="3">
    <source>
        <dbReference type="Proteomes" id="UP001583186"/>
    </source>
</evidence>
<dbReference type="Pfam" id="PF03357">
    <property type="entry name" value="Snf7"/>
    <property type="match status" value="1"/>
</dbReference>
<accession>A0ABR3ZMQ6</accession>
<dbReference type="InterPro" id="IPR005024">
    <property type="entry name" value="Snf7_fam"/>
</dbReference>
<protein>
    <submittedName>
        <fullName evidence="2">Vacuolar protein sorting-associated protein 20</fullName>
    </submittedName>
</protein>
<organism evidence="2 3">
    <name type="scientific">Sporothrix stenoceras</name>
    <dbReference type="NCBI Taxonomy" id="5173"/>
    <lineage>
        <taxon>Eukaryota</taxon>
        <taxon>Fungi</taxon>
        <taxon>Dikarya</taxon>
        <taxon>Ascomycota</taxon>
        <taxon>Pezizomycotina</taxon>
        <taxon>Sordariomycetes</taxon>
        <taxon>Sordariomycetidae</taxon>
        <taxon>Ophiostomatales</taxon>
        <taxon>Ophiostomataceae</taxon>
        <taxon>Sporothrix</taxon>
    </lineage>
</organism>
<dbReference type="EMBL" id="JAWCUI010000007">
    <property type="protein sequence ID" value="KAL1901497.1"/>
    <property type="molecule type" value="Genomic_DNA"/>
</dbReference>
<name>A0ABR3ZMQ6_9PEZI</name>
<reference evidence="2 3" key="1">
    <citation type="journal article" date="2024" name="IMA Fungus">
        <title>IMA Genome - F19 : A genome assembly and annotation guide to empower mycologists, including annotated draft genome sequences of Ceratocystis pirilliformis, Diaporthe australafricana, Fusarium ophioides, Paecilomyces lecythidis, and Sporothrix stenoceras.</title>
        <authorList>
            <person name="Aylward J."/>
            <person name="Wilson A.M."/>
            <person name="Visagie C.M."/>
            <person name="Spraker J."/>
            <person name="Barnes I."/>
            <person name="Buitendag C."/>
            <person name="Ceriani C."/>
            <person name="Del Mar Angel L."/>
            <person name="du Plessis D."/>
            <person name="Fuchs T."/>
            <person name="Gasser K."/>
            <person name="Kramer D."/>
            <person name="Li W."/>
            <person name="Munsamy K."/>
            <person name="Piso A."/>
            <person name="Price J.L."/>
            <person name="Sonnekus B."/>
            <person name="Thomas C."/>
            <person name="van der Nest A."/>
            <person name="van Dijk A."/>
            <person name="van Heerden A."/>
            <person name="van Vuuren N."/>
            <person name="Yilmaz N."/>
            <person name="Duong T.A."/>
            <person name="van der Merwe N.A."/>
            <person name="Wingfield M.J."/>
            <person name="Wingfield B.D."/>
        </authorList>
    </citation>
    <scope>NUCLEOTIDE SEQUENCE [LARGE SCALE GENOMIC DNA]</scope>
    <source>
        <strain evidence="2 3">CMW 5346</strain>
    </source>
</reference>
<proteinExistence type="predicted"/>
<sequence>MYEVSEMLGGSMSVADEDEVEDELAALEAELAPAQPAKVVLPNAPNTQPVAAQDPIAAEEEEEPQPERRQLVPA</sequence>
<gene>
    <name evidence="2" type="primary">VPS20</name>
    <name evidence="2" type="ORF">Sste5346_001904</name>
</gene>